<keyword evidence="3" id="KW-1185">Reference proteome</keyword>
<dbReference type="Proteomes" id="UP000479710">
    <property type="component" value="Unassembled WGS sequence"/>
</dbReference>
<feature type="region of interest" description="Disordered" evidence="1">
    <location>
        <begin position="76"/>
        <end position="107"/>
    </location>
</feature>
<comment type="caution">
    <text evidence="2">The sequence shown here is derived from an EMBL/GenBank/DDBJ whole genome shotgun (WGS) entry which is preliminary data.</text>
</comment>
<evidence type="ECO:0000313" key="3">
    <source>
        <dbReference type="Proteomes" id="UP000479710"/>
    </source>
</evidence>
<gene>
    <name evidence="2" type="ORF">E2562_022287</name>
</gene>
<evidence type="ECO:0000256" key="1">
    <source>
        <dbReference type="SAM" id="MobiDB-lite"/>
    </source>
</evidence>
<feature type="region of interest" description="Disordered" evidence="1">
    <location>
        <begin position="1"/>
        <end position="29"/>
    </location>
</feature>
<dbReference type="AlphaFoldDB" id="A0A6G1D4X4"/>
<proteinExistence type="predicted"/>
<protein>
    <submittedName>
        <fullName evidence="2">Uncharacterized protein</fullName>
    </submittedName>
</protein>
<sequence>MAAQQTKSVMADGGDGAAARSRPVPTAQQMKAVGGDAWNGATVDAAVTSNPPRAAIATADPSSSIVVARQIWRGRSPAGWLQPASSTTSDDGGGSGVPSAPSESVNLHSSSMTRCIHTVSNCPFLHTQMYPALCSWQGE</sequence>
<organism evidence="2 3">
    <name type="scientific">Oryza meyeriana var. granulata</name>
    <dbReference type="NCBI Taxonomy" id="110450"/>
    <lineage>
        <taxon>Eukaryota</taxon>
        <taxon>Viridiplantae</taxon>
        <taxon>Streptophyta</taxon>
        <taxon>Embryophyta</taxon>
        <taxon>Tracheophyta</taxon>
        <taxon>Spermatophyta</taxon>
        <taxon>Magnoliopsida</taxon>
        <taxon>Liliopsida</taxon>
        <taxon>Poales</taxon>
        <taxon>Poaceae</taxon>
        <taxon>BOP clade</taxon>
        <taxon>Oryzoideae</taxon>
        <taxon>Oryzeae</taxon>
        <taxon>Oryzinae</taxon>
        <taxon>Oryza</taxon>
        <taxon>Oryza meyeriana</taxon>
    </lineage>
</organism>
<dbReference type="EMBL" id="SPHZ02000007">
    <property type="protein sequence ID" value="KAF0907884.1"/>
    <property type="molecule type" value="Genomic_DNA"/>
</dbReference>
<name>A0A6G1D4X4_9ORYZ</name>
<evidence type="ECO:0000313" key="2">
    <source>
        <dbReference type="EMBL" id="KAF0907885.1"/>
    </source>
</evidence>
<dbReference type="EMBL" id="SPHZ02000007">
    <property type="protein sequence ID" value="KAF0907885.1"/>
    <property type="molecule type" value="Genomic_DNA"/>
</dbReference>
<reference evidence="2 3" key="1">
    <citation type="submission" date="2019-11" db="EMBL/GenBank/DDBJ databases">
        <title>Whole genome sequence of Oryza granulata.</title>
        <authorList>
            <person name="Li W."/>
        </authorList>
    </citation>
    <scope>NUCLEOTIDE SEQUENCE [LARGE SCALE GENOMIC DNA]</scope>
    <source>
        <strain evidence="3">cv. Menghai</strain>
        <tissue evidence="2">Leaf</tissue>
    </source>
</reference>
<accession>A0A6G1D4X4</accession>